<protein>
    <submittedName>
        <fullName evidence="7">Signal peptide peptidase SppA</fullName>
    </submittedName>
</protein>
<feature type="domain" description="Peptidase S49" evidence="6">
    <location>
        <begin position="143"/>
        <end position="284"/>
    </location>
</feature>
<accession>A0ABR9DB87</accession>
<organism evidence="7 8">
    <name type="scientific">Methylomonas fluvii</name>
    <dbReference type="NCBI Taxonomy" id="1854564"/>
    <lineage>
        <taxon>Bacteria</taxon>
        <taxon>Pseudomonadati</taxon>
        <taxon>Pseudomonadota</taxon>
        <taxon>Gammaproteobacteria</taxon>
        <taxon>Methylococcales</taxon>
        <taxon>Methylococcaceae</taxon>
        <taxon>Methylomonas</taxon>
    </lineage>
</organism>
<keyword evidence="2" id="KW-0645">Protease</keyword>
<proteinExistence type="inferred from homology"/>
<dbReference type="PANTHER" id="PTHR42987:SF8">
    <property type="entry name" value="PROTEINASE"/>
    <property type="match status" value="1"/>
</dbReference>
<evidence type="ECO:0000313" key="7">
    <source>
        <dbReference type="EMBL" id="MBD9360205.1"/>
    </source>
</evidence>
<dbReference type="Gene3D" id="6.20.330.10">
    <property type="match status" value="1"/>
</dbReference>
<dbReference type="InterPro" id="IPR047272">
    <property type="entry name" value="S49_SppA_C"/>
</dbReference>
<keyword evidence="5" id="KW-1133">Transmembrane helix</keyword>
<dbReference type="InterPro" id="IPR004635">
    <property type="entry name" value="Pept_S49_SppA"/>
</dbReference>
<name>A0ABR9DB87_9GAMM</name>
<evidence type="ECO:0000256" key="5">
    <source>
        <dbReference type="SAM" id="Phobius"/>
    </source>
</evidence>
<dbReference type="InterPro" id="IPR029045">
    <property type="entry name" value="ClpP/crotonase-like_dom_sf"/>
</dbReference>
<gene>
    <name evidence="7" type="primary">sppA</name>
    <name evidence="7" type="ORF">EBB_06590</name>
</gene>
<dbReference type="RefSeq" id="WP_192392985.1">
    <property type="nucleotide sequence ID" value="NZ_CAJHIU010000001.1"/>
</dbReference>
<evidence type="ECO:0000256" key="1">
    <source>
        <dbReference type="ARBA" id="ARBA00008683"/>
    </source>
</evidence>
<dbReference type="NCBIfam" id="TIGR00706">
    <property type="entry name" value="SppA_dom"/>
    <property type="match status" value="1"/>
</dbReference>
<comment type="similarity">
    <text evidence="1">Belongs to the peptidase S49 family.</text>
</comment>
<keyword evidence="5" id="KW-0812">Transmembrane</keyword>
<feature type="transmembrane region" description="Helical" evidence="5">
    <location>
        <begin position="43"/>
        <end position="62"/>
    </location>
</feature>
<evidence type="ECO:0000256" key="2">
    <source>
        <dbReference type="ARBA" id="ARBA00022670"/>
    </source>
</evidence>
<dbReference type="EMBL" id="JACXST010000001">
    <property type="protein sequence ID" value="MBD9360205.1"/>
    <property type="molecule type" value="Genomic_DNA"/>
</dbReference>
<dbReference type="InterPro" id="IPR002142">
    <property type="entry name" value="Peptidase_S49"/>
</dbReference>
<evidence type="ECO:0000259" key="6">
    <source>
        <dbReference type="Pfam" id="PF01343"/>
    </source>
</evidence>
<sequence length="327" mass="35500">MVENKQDLPEDIAENSPGWEKSVLEKLAFAAIDEQKAARRWGIFFKLLTFAYLAVVLGIAIYPKFKEGIDSGSSEHVAIVDVLGQIVEGEAASADTVIEGLRDAAKDKNAKGIILNINSPGGSPVQSAYIYDEIRRLKVEHPKLPIYSVVGDMCASGGYYVASATDKIFVNQASIIGSIGVIMNGFGFTNVLDKLGVERRLLTAGAHKAMLDPFSPVNQQESKHMQSLLDQVHQQFITAVREGRGKRLKETEAPEMFSGLIWTGTEGVRLGLADDFGSVDSVARDQFGTEEKVNFTPQERLIDRLAGKFGASFGHAIASSLPMPAIQ</sequence>
<reference evidence="7 8" key="1">
    <citation type="submission" date="2020-09" db="EMBL/GenBank/DDBJ databases">
        <title>Methylomonas albis sp. nov. and Methylomonas fluvii sp. nov.: Two cold-adapted methanotrophs from the River Elbe and an amended description of Methylovulum psychrotolerans strain Eb1.</title>
        <authorList>
            <person name="Bussmann I.K."/>
            <person name="Klings K.-W."/>
            <person name="Warnstedt J."/>
            <person name="Hoppert M."/>
            <person name="Saborowski A."/>
            <person name="Horn F."/>
            <person name="Liebner S."/>
        </authorList>
    </citation>
    <scope>NUCLEOTIDE SEQUENCE [LARGE SCALE GENOMIC DNA]</scope>
    <source>
        <strain evidence="7 8">EbB</strain>
    </source>
</reference>
<dbReference type="Pfam" id="PF01343">
    <property type="entry name" value="Peptidase_S49"/>
    <property type="match status" value="1"/>
</dbReference>
<keyword evidence="8" id="KW-1185">Reference proteome</keyword>
<keyword evidence="4" id="KW-0720">Serine protease</keyword>
<dbReference type="Proteomes" id="UP000641152">
    <property type="component" value="Unassembled WGS sequence"/>
</dbReference>
<dbReference type="Gene3D" id="3.90.226.10">
    <property type="entry name" value="2-enoyl-CoA Hydratase, Chain A, domain 1"/>
    <property type="match status" value="1"/>
</dbReference>
<keyword evidence="5" id="KW-0472">Membrane</keyword>
<dbReference type="PANTHER" id="PTHR42987">
    <property type="entry name" value="PEPTIDASE S49"/>
    <property type="match status" value="1"/>
</dbReference>
<evidence type="ECO:0000256" key="4">
    <source>
        <dbReference type="ARBA" id="ARBA00022825"/>
    </source>
</evidence>
<evidence type="ECO:0000313" key="8">
    <source>
        <dbReference type="Proteomes" id="UP000641152"/>
    </source>
</evidence>
<evidence type="ECO:0000256" key="3">
    <source>
        <dbReference type="ARBA" id="ARBA00022801"/>
    </source>
</evidence>
<keyword evidence="3" id="KW-0378">Hydrolase</keyword>
<dbReference type="CDD" id="cd07023">
    <property type="entry name" value="S49_Sppa_N_C"/>
    <property type="match status" value="1"/>
</dbReference>
<dbReference type="SUPFAM" id="SSF52096">
    <property type="entry name" value="ClpP/crotonase"/>
    <property type="match status" value="1"/>
</dbReference>
<comment type="caution">
    <text evidence="7">The sequence shown here is derived from an EMBL/GenBank/DDBJ whole genome shotgun (WGS) entry which is preliminary data.</text>
</comment>